<name>A0A660CFK3_9PSEU</name>
<dbReference type="Proteomes" id="UP000317303">
    <property type="component" value="Unassembled WGS sequence"/>
</dbReference>
<gene>
    <name evidence="2" type="ORF">JD82_04167</name>
</gene>
<keyword evidence="1" id="KW-1133">Transmembrane helix</keyword>
<dbReference type="EMBL" id="VLJV01000001">
    <property type="protein sequence ID" value="TWH22290.1"/>
    <property type="molecule type" value="Genomic_DNA"/>
</dbReference>
<evidence type="ECO:0000313" key="2">
    <source>
        <dbReference type="EMBL" id="TWH22290.1"/>
    </source>
</evidence>
<dbReference type="AlphaFoldDB" id="A0A660CFK3"/>
<keyword evidence="1" id="KW-0472">Membrane</keyword>
<organism evidence="2 3">
    <name type="scientific">Prauserella rugosa</name>
    <dbReference type="NCBI Taxonomy" id="43354"/>
    <lineage>
        <taxon>Bacteria</taxon>
        <taxon>Bacillati</taxon>
        <taxon>Actinomycetota</taxon>
        <taxon>Actinomycetes</taxon>
        <taxon>Pseudonocardiales</taxon>
        <taxon>Pseudonocardiaceae</taxon>
        <taxon>Prauserella</taxon>
    </lineage>
</organism>
<keyword evidence="1" id="KW-0812">Transmembrane</keyword>
<protein>
    <submittedName>
        <fullName evidence="2">Uncharacterized protein</fullName>
    </submittedName>
</protein>
<evidence type="ECO:0000313" key="3">
    <source>
        <dbReference type="Proteomes" id="UP000317303"/>
    </source>
</evidence>
<dbReference type="RefSeq" id="WP_030532813.1">
    <property type="nucleotide sequence ID" value="NZ_JOIJ01000010.1"/>
</dbReference>
<comment type="caution">
    <text evidence="2">The sequence shown here is derived from an EMBL/GenBank/DDBJ whole genome shotgun (WGS) entry which is preliminary data.</text>
</comment>
<feature type="transmembrane region" description="Helical" evidence="1">
    <location>
        <begin position="52"/>
        <end position="71"/>
    </location>
</feature>
<sequence length="74" mass="7806">MREATETPGDAGQDTRRRGFDPLSLVAGIAALCASAYVFLDGPAWIGHLDPRWILAGVAVVIGVGMLAASLRRQ</sequence>
<proteinExistence type="predicted"/>
<reference evidence="2 3" key="1">
    <citation type="submission" date="2019-07" db="EMBL/GenBank/DDBJ databases">
        <title>R&amp;d 2014.</title>
        <authorList>
            <person name="Klenk H.-P."/>
        </authorList>
    </citation>
    <scope>NUCLEOTIDE SEQUENCE [LARGE SCALE GENOMIC DNA]</scope>
    <source>
        <strain evidence="2 3">DSM 43194</strain>
    </source>
</reference>
<dbReference type="OrthoDB" id="3637587at2"/>
<accession>A0A660CFK3</accession>
<keyword evidence="3" id="KW-1185">Reference proteome</keyword>
<feature type="transmembrane region" description="Helical" evidence="1">
    <location>
        <begin position="20"/>
        <end position="40"/>
    </location>
</feature>
<evidence type="ECO:0000256" key="1">
    <source>
        <dbReference type="SAM" id="Phobius"/>
    </source>
</evidence>